<dbReference type="GO" id="GO:0042970">
    <property type="term" value="F:homoserine transmembrane transporter activity"/>
    <property type="evidence" value="ECO:0007669"/>
    <property type="project" value="TreeGrafter"/>
</dbReference>
<dbReference type="OrthoDB" id="9804822at2"/>
<keyword evidence="3 6" id="KW-0812">Transmembrane</keyword>
<evidence type="ECO:0000313" key="7">
    <source>
        <dbReference type="EMBL" id="PKR56244.1"/>
    </source>
</evidence>
<feature type="transmembrane region" description="Helical" evidence="6">
    <location>
        <begin position="44"/>
        <end position="68"/>
    </location>
</feature>
<dbReference type="AlphaFoldDB" id="A0A2N3L094"/>
<dbReference type="PANTHER" id="PTHR30086">
    <property type="entry name" value="ARGININE EXPORTER PROTEIN ARGO"/>
    <property type="match status" value="1"/>
</dbReference>
<feature type="transmembrane region" description="Helical" evidence="6">
    <location>
        <begin position="127"/>
        <end position="148"/>
    </location>
</feature>
<keyword evidence="5 6" id="KW-0472">Membrane</keyword>
<protein>
    <submittedName>
        <fullName evidence="7">Threonine transporter RhtB</fullName>
    </submittedName>
</protein>
<dbReference type="PANTHER" id="PTHR30086:SF5">
    <property type="entry name" value="HOMOGENTISATE EXPORT PROTEIN"/>
    <property type="match status" value="1"/>
</dbReference>
<gene>
    <name evidence="7" type="ORF">COO20_02685</name>
</gene>
<dbReference type="Proteomes" id="UP000233597">
    <property type="component" value="Unassembled WGS sequence"/>
</dbReference>
<dbReference type="EMBL" id="NWTK01000001">
    <property type="protein sequence ID" value="PKR56244.1"/>
    <property type="molecule type" value="Genomic_DNA"/>
</dbReference>
<dbReference type="InterPro" id="IPR001123">
    <property type="entry name" value="LeuE-type"/>
</dbReference>
<comment type="subcellular location">
    <subcellularLocation>
        <location evidence="1">Cell membrane</location>
        <topology evidence="1">Multi-pass membrane protein</topology>
    </subcellularLocation>
</comment>
<evidence type="ECO:0000256" key="5">
    <source>
        <dbReference type="ARBA" id="ARBA00023136"/>
    </source>
</evidence>
<proteinExistence type="predicted"/>
<feature type="transmembrane region" description="Helical" evidence="6">
    <location>
        <begin position="154"/>
        <end position="174"/>
    </location>
</feature>
<evidence type="ECO:0000256" key="6">
    <source>
        <dbReference type="SAM" id="Phobius"/>
    </source>
</evidence>
<dbReference type="Pfam" id="PF01810">
    <property type="entry name" value="LysE"/>
    <property type="match status" value="1"/>
</dbReference>
<evidence type="ECO:0000256" key="1">
    <source>
        <dbReference type="ARBA" id="ARBA00004651"/>
    </source>
</evidence>
<reference evidence="7 8" key="1">
    <citation type="submission" date="2017-09" db="EMBL/GenBank/DDBJ databases">
        <title>Biodiversity and function of Thalassospira species in the particle-attached aromatic-hydrocarbon-degrading consortia from the surface seawater of the South China Sea.</title>
        <authorList>
            <person name="Dong C."/>
            <person name="Liu R."/>
            <person name="Shao Z."/>
        </authorList>
    </citation>
    <scope>NUCLEOTIDE SEQUENCE [LARGE SCALE GENOMIC DNA]</scope>
    <source>
        <strain evidence="7 8">CSC1P2</strain>
    </source>
</reference>
<feature type="transmembrane region" description="Helical" evidence="6">
    <location>
        <begin position="74"/>
        <end position="92"/>
    </location>
</feature>
<sequence length="214" mass="22769">MDKKMNLSLVAAFIPTAFFVSITPGMCMTLALTMGMTIGVRRTFWMMAGELVGVAIVALSAALGVAAVMLEYPAVFAVFKYVGGAYLAYLGIQMWRSRGRMALSFDTAAGMSDGKAARPAALAGQGFLTAIANPKGWAFMISLLPPFIHIDQPVMPQLSALVTILLVIELGCLIMYASGGKSLRHFLEKSGNVRILNRIAGTLMIGVGIWLASS</sequence>
<accession>A0A2N3L094</accession>
<evidence type="ECO:0000256" key="2">
    <source>
        <dbReference type="ARBA" id="ARBA00022475"/>
    </source>
</evidence>
<dbReference type="RefSeq" id="WP_101264231.1">
    <property type="nucleotide sequence ID" value="NZ_NWTK01000001.1"/>
</dbReference>
<organism evidence="7 8">
    <name type="scientific">Thalassospira marina</name>
    <dbReference type="NCBI Taxonomy" id="2048283"/>
    <lineage>
        <taxon>Bacteria</taxon>
        <taxon>Pseudomonadati</taxon>
        <taxon>Pseudomonadota</taxon>
        <taxon>Alphaproteobacteria</taxon>
        <taxon>Rhodospirillales</taxon>
        <taxon>Thalassospiraceae</taxon>
        <taxon>Thalassospira</taxon>
    </lineage>
</organism>
<evidence type="ECO:0000256" key="3">
    <source>
        <dbReference type="ARBA" id="ARBA00022692"/>
    </source>
</evidence>
<keyword evidence="2" id="KW-1003">Cell membrane</keyword>
<dbReference type="PIRSF" id="PIRSF006324">
    <property type="entry name" value="LeuE"/>
    <property type="match status" value="1"/>
</dbReference>
<keyword evidence="4 6" id="KW-1133">Transmembrane helix</keyword>
<name>A0A2N3L094_9PROT</name>
<comment type="caution">
    <text evidence="7">The sequence shown here is derived from an EMBL/GenBank/DDBJ whole genome shotgun (WGS) entry which is preliminary data.</text>
</comment>
<feature type="transmembrane region" description="Helical" evidence="6">
    <location>
        <begin position="12"/>
        <end position="32"/>
    </location>
</feature>
<evidence type="ECO:0000313" key="8">
    <source>
        <dbReference type="Proteomes" id="UP000233597"/>
    </source>
</evidence>
<dbReference type="GO" id="GO:0005886">
    <property type="term" value="C:plasma membrane"/>
    <property type="evidence" value="ECO:0007669"/>
    <property type="project" value="UniProtKB-SubCell"/>
</dbReference>
<evidence type="ECO:0000256" key="4">
    <source>
        <dbReference type="ARBA" id="ARBA00022989"/>
    </source>
</evidence>
<feature type="transmembrane region" description="Helical" evidence="6">
    <location>
        <begin position="195"/>
        <end position="213"/>
    </location>
</feature>